<proteinExistence type="predicted"/>
<dbReference type="AlphaFoldDB" id="A0A9N7TZR0"/>
<comment type="caution">
    <text evidence="2">The sequence shown here is derived from an EMBL/GenBank/DDBJ whole genome shotgun (WGS) entry which is preliminary data.</text>
</comment>
<accession>A0A9N7TZR0</accession>
<keyword evidence="3" id="KW-1185">Reference proteome</keyword>
<name>A0A9N7TZR0_PLEPL</name>
<evidence type="ECO:0000313" key="2">
    <source>
        <dbReference type="EMBL" id="CAB1421808.1"/>
    </source>
</evidence>
<reference evidence="2" key="1">
    <citation type="submission" date="2020-03" db="EMBL/GenBank/DDBJ databases">
        <authorList>
            <person name="Weist P."/>
        </authorList>
    </citation>
    <scope>NUCLEOTIDE SEQUENCE</scope>
</reference>
<sequence>MCSFKKTPPAPNRSRQQLHCAHITSSLHTLMEVWVGAWSKALTRPRLEVHPPDEGVFNSQHSQTDSPDVRQTVRQSAQTVQRLDSQTQTDRQSRQTDRQTVHTDRQSRQSDRLDRQTV</sequence>
<evidence type="ECO:0000313" key="3">
    <source>
        <dbReference type="Proteomes" id="UP001153269"/>
    </source>
</evidence>
<dbReference type="EMBL" id="CADEAL010000546">
    <property type="protein sequence ID" value="CAB1421808.1"/>
    <property type="molecule type" value="Genomic_DNA"/>
</dbReference>
<dbReference type="Proteomes" id="UP001153269">
    <property type="component" value="Unassembled WGS sequence"/>
</dbReference>
<gene>
    <name evidence="2" type="ORF">PLEPLA_LOCUS9696</name>
</gene>
<feature type="compositionally biased region" description="Polar residues" evidence="1">
    <location>
        <begin position="72"/>
        <end position="83"/>
    </location>
</feature>
<feature type="region of interest" description="Disordered" evidence="1">
    <location>
        <begin position="48"/>
        <end position="118"/>
    </location>
</feature>
<protein>
    <submittedName>
        <fullName evidence="2">Uncharacterized protein</fullName>
    </submittedName>
</protein>
<organism evidence="2 3">
    <name type="scientific">Pleuronectes platessa</name>
    <name type="common">European plaice</name>
    <dbReference type="NCBI Taxonomy" id="8262"/>
    <lineage>
        <taxon>Eukaryota</taxon>
        <taxon>Metazoa</taxon>
        <taxon>Chordata</taxon>
        <taxon>Craniata</taxon>
        <taxon>Vertebrata</taxon>
        <taxon>Euteleostomi</taxon>
        <taxon>Actinopterygii</taxon>
        <taxon>Neopterygii</taxon>
        <taxon>Teleostei</taxon>
        <taxon>Neoteleostei</taxon>
        <taxon>Acanthomorphata</taxon>
        <taxon>Carangaria</taxon>
        <taxon>Pleuronectiformes</taxon>
        <taxon>Pleuronectoidei</taxon>
        <taxon>Pleuronectidae</taxon>
        <taxon>Pleuronectes</taxon>
    </lineage>
</organism>
<feature type="compositionally biased region" description="Polar residues" evidence="1">
    <location>
        <begin position="57"/>
        <end position="66"/>
    </location>
</feature>
<feature type="compositionally biased region" description="Basic and acidic residues" evidence="1">
    <location>
        <begin position="91"/>
        <end position="118"/>
    </location>
</feature>
<evidence type="ECO:0000256" key="1">
    <source>
        <dbReference type="SAM" id="MobiDB-lite"/>
    </source>
</evidence>